<dbReference type="SUPFAM" id="SSF53098">
    <property type="entry name" value="Ribonuclease H-like"/>
    <property type="match status" value="1"/>
</dbReference>
<organism evidence="3 4">
    <name type="scientific">Trifolium medium</name>
    <dbReference type="NCBI Taxonomy" id="97028"/>
    <lineage>
        <taxon>Eukaryota</taxon>
        <taxon>Viridiplantae</taxon>
        <taxon>Streptophyta</taxon>
        <taxon>Embryophyta</taxon>
        <taxon>Tracheophyta</taxon>
        <taxon>Spermatophyta</taxon>
        <taxon>Magnoliopsida</taxon>
        <taxon>eudicotyledons</taxon>
        <taxon>Gunneridae</taxon>
        <taxon>Pentapetalae</taxon>
        <taxon>rosids</taxon>
        <taxon>fabids</taxon>
        <taxon>Fabales</taxon>
        <taxon>Fabaceae</taxon>
        <taxon>Papilionoideae</taxon>
        <taxon>50 kb inversion clade</taxon>
        <taxon>NPAAA clade</taxon>
        <taxon>Hologalegina</taxon>
        <taxon>IRL clade</taxon>
        <taxon>Trifolieae</taxon>
        <taxon>Trifolium</taxon>
    </lineage>
</organism>
<dbReference type="InterPro" id="IPR044730">
    <property type="entry name" value="RNase_H-like_dom_plant"/>
</dbReference>
<name>A0A392QLY0_9FABA</name>
<sequence length="141" mass="15383">TVSTQSLDANLRLVAWSRPVEGTVCLNVDGSLLGSANTAGYSCLLRNNNGEFIWGFYGVADVEGILLAGIMAILLGLQLCWDSSYHKVICFSDSLQSVNFIRDGASIHHRFANEIHSIRSLLANEWDVVISHMLREGNACA</sequence>
<dbReference type="Pfam" id="PF13456">
    <property type="entry name" value="RVT_3"/>
    <property type="match status" value="1"/>
</dbReference>
<evidence type="ECO:0000313" key="3">
    <source>
        <dbReference type="EMBL" id="MCI25421.1"/>
    </source>
</evidence>
<dbReference type="AlphaFoldDB" id="A0A392QLY0"/>
<protein>
    <submittedName>
        <fullName evidence="3">Ribonuclease H protein</fullName>
    </submittedName>
</protein>
<dbReference type="InterPro" id="IPR053151">
    <property type="entry name" value="RNase_H-like"/>
</dbReference>
<dbReference type="InterPro" id="IPR036397">
    <property type="entry name" value="RNaseH_sf"/>
</dbReference>
<dbReference type="PANTHER" id="PTHR47723:SF19">
    <property type="entry name" value="POLYNUCLEOTIDYL TRANSFERASE, RIBONUCLEASE H-LIKE SUPERFAMILY PROTEIN"/>
    <property type="match status" value="1"/>
</dbReference>
<reference evidence="3 4" key="1">
    <citation type="journal article" date="2018" name="Front. Plant Sci.">
        <title>Red Clover (Trifolium pratense) and Zigzag Clover (T. medium) - A Picture of Genomic Similarities and Differences.</title>
        <authorList>
            <person name="Dluhosova J."/>
            <person name="Istvanek J."/>
            <person name="Nedelnik J."/>
            <person name="Repkova J."/>
        </authorList>
    </citation>
    <scope>NUCLEOTIDE SEQUENCE [LARGE SCALE GENOMIC DNA]</scope>
    <source>
        <strain evidence="4">cv. 10/8</strain>
        <tissue evidence="3">Leaf</tissue>
    </source>
</reference>
<keyword evidence="1" id="KW-1133">Transmembrane helix</keyword>
<feature type="domain" description="RNase H type-1" evidence="2">
    <location>
        <begin position="27"/>
        <end position="141"/>
    </location>
</feature>
<proteinExistence type="predicted"/>
<dbReference type="Proteomes" id="UP000265520">
    <property type="component" value="Unassembled WGS sequence"/>
</dbReference>
<dbReference type="InterPro" id="IPR012337">
    <property type="entry name" value="RNaseH-like_sf"/>
</dbReference>
<keyword evidence="1" id="KW-0812">Transmembrane</keyword>
<evidence type="ECO:0000313" key="4">
    <source>
        <dbReference type="Proteomes" id="UP000265520"/>
    </source>
</evidence>
<evidence type="ECO:0000256" key="1">
    <source>
        <dbReference type="SAM" id="Phobius"/>
    </source>
</evidence>
<dbReference type="CDD" id="cd06222">
    <property type="entry name" value="RNase_H_like"/>
    <property type="match status" value="1"/>
</dbReference>
<comment type="caution">
    <text evidence="3">The sequence shown here is derived from an EMBL/GenBank/DDBJ whole genome shotgun (WGS) entry which is preliminary data.</text>
</comment>
<dbReference type="GO" id="GO:0003676">
    <property type="term" value="F:nucleic acid binding"/>
    <property type="evidence" value="ECO:0007669"/>
    <property type="project" value="InterPro"/>
</dbReference>
<dbReference type="PANTHER" id="PTHR47723">
    <property type="entry name" value="OS05G0353850 PROTEIN"/>
    <property type="match status" value="1"/>
</dbReference>
<evidence type="ECO:0000259" key="2">
    <source>
        <dbReference type="Pfam" id="PF13456"/>
    </source>
</evidence>
<feature type="non-terminal residue" evidence="3">
    <location>
        <position position="1"/>
    </location>
</feature>
<dbReference type="InterPro" id="IPR002156">
    <property type="entry name" value="RNaseH_domain"/>
</dbReference>
<dbReference type="Gene3D" id="3.30.420.10">
    <property type="entry name" value="Ribonuclease H-like superfamily/Ribonuclease H"/>
    <property type="match status" value="1"/>
</dbReference>
<keyword evidence="1" id="KW-0472">Membrane</keyword>
<keyword evidence="4" id="KW-1185">Reference proteome</keyword>
<dbReference type="EMBL" id="LXQA010147111">
    <property type="protein sequence ID" value="MCI25421.1"/>
    <property type="molecule type" value="Genomic_DNA"/>
</dbReference>
<feature type="non-terminal residue" evidence="3">
    <location>
        <position position="141"/>
    </location>
</feature>
<dbReference type="GO" id="GO:0004523">
    <property type="term" value="F:RNA-DNA hybrid ribonuclease activity"/>
    <property type="evidence" value="ECO:0007669"/>
    <property type="project" value="InterPro"/>
</dbReference>
<feature type="transmembrane region" description="Helical" evidence="1">
    <location>
        <begin position="54"/>
        <end position="77"/>
    </location>
</feature>
<accession>A0A392QLY0</accession>